<sequence>MKTLMRRAIMALPLLLAAAPAWAEETPKIDSGDTAWMLTSTALVLLMTIPGLALFYAGMVRKKNVLATMMQSFAITCLV</sequence>
<comment type="caution">
    <text evidence="11">The sequence shown here is derived from an EMBL/GenBank/DDBJ whole genome shotgun (WGS) entry which is preliminary data.</text>
</comment>
<comment type="similarity">
    <text evidence="2">Belongs to the ammonia transporter channel (TC 1.A.11.2) family.</text>
</comment>
<reference evidence="11 12" key="1">
    <citation type="submission" date="2019-09" db="EMBL/GenBank/DDBJ databases">
        <title>Genome sequence of Rhodovastum atsumiense, a diverse member of the Acetobacteraceae family of non-sulfur purple photosynthetic bacteria.</title>
        <authorList>
            <person name="Meyer T."/>
            <person name="Kyndt J."/>
        </authorList>
    </citation>
    <scope>NUCLEOTIDE SEQUENCE [LARGE SCALE GENOMIC DNA]</scope>
    <source>
        <strain evidence="11 12">DSM 21279</strain>
    </source>
</reference>
<dbReference type="PANTHER" id="PTHR43029">
    <property type="entry name" value="AMMONIUM TRANSPORTER MEP2"/>
    <property type="match status" value="1"/>
</dbReference>
<feature type="chain" id="PRO_5024346991" evidence="9">
    <location>
        <begin position="24"/>
        <end position="79"/>
    </location>
</feature>
<name>A0A5M6IKX9_9PROT</name>
<keyword evidence="3" id="KW-0813">Transport</keyword>
<dbReference type="GO" id="GO:0008519">
    <property type="term" value="F:ammonium channel activity"/>
    <property type="evidence" value="ECO:0007669"/>
    <property type="project" value="InterPro"/>
</dbReference>
<dbReference type="AlphaFoldDB" id="A0A5M6IKX9"/>
<keyword evidence="5 8" id="KW-1133">Transmembrane helix</keyword>
<feature type="signal peptide" evidence="9">
    <location>
        <begin position="1"/>
        <end position="23"/>
    </location>
</feature>
<feature type="non-terminal residue" evidence="11">
    <location>
        <position position="79"/>
    </location>
</feature>
<evidence type="ECO:0000256" key="4">
    <source>
        <dbReference type="ARBA" id="ARBA00022692"/>
    </source>
</evidence>
<evidence type="ECO:0000256" key="1">
    <source>
        <dbReference type="ARBA" id="ARBA00004141"/>
    </source>
</evidence>
<evidence type="ECO:0000256" key="5">
    <source>
        <dbReference type="ARBA" id="ARBA00022989"/>
    </source>
</evidence>
<dbReference type="Proteomes" id="UP000325255">
    <property type="component" value="Unassembled WGS sequence"/>
</dbReference>
<proteinExistence type="inferred from homology"/>
<accession>A0A5M6IKX9</accession>
<keyword evidence="4 8" id="KW-0812">Transmembrane</keyword>
<dbReference type="InterPro" id="IPR024041">
    <property type="entry name" value="NH4_transpt_AmtB-like_dom"/>
</dbReference>
<feature type="domain" description="Ammonium transporter AmtB-like" evidence="10">
    <location>
        <begin position="35"/>
        <end position="77"/>
    </location>
</feature>
<keyword evidence="7" id="KW-0924">Ammonia transport</keyword>
<dbReference type="InterPro" id="IPR029020">
    <property type="entry name" value="Ammonium/urea_transptr"/>
</dbReference>
<keyword evidence="12" id="KW-1185">Reference proteome</keyword>
<dbReference type="InterPro" id="IPR001905">
    <property type="entry name" value="Ammonium_transpt"/>
</dbReference>
<dbReference type="GO" id="GO:0005886">
    <property type="term" value="C:plasma membrane"/>
    <property type="evidence" value="ECO:0007669"/>
    <property type="project" value="TreeGrafter"/>
</dbReference>
<feature type="transmembrane region" description="Helical" evidence="8">
    <location>
        <begin position="39"/>
        <end position="60"/>
    </location>
</feature>
<evidence type="ECO:0000256" key="9">
    <source>
        <dbReference type="SAM" id="SignalP"/>
    </source>
</evidence>
<evidence type="ECO:0000256" key="6">
    <source>
        <dbReference type="ARBA" id="ARBA00023136"/>
    </source>
</evidence>
<dbReference type="EMBL" id="VWPK01000064">
    <property type="protein sequence ID" value="KAA5608910.1"/>
    <property type="molecule type" value="Genomic_DNA"/>
</dbReference>
<dbReference type="Pfam" id="PF00909">
    <property type="entry name" value="Ammonium_transp"/>
    <property type="match status" value="1"/>
</dbReference>
<gene>
    <name evidence="11" type="ORF">F1189_26615</name>
</gene>
<dbReference type="PANTHER" id="PTHR43029:SF10">
    <property type="entry name" value="AMMONIUM TRANSPORTER MEP2"/>
    <property type="match status" value="1"/>
</dbReference>
<dbReference type="OrthoDB" id="9814202at2"/>
<evidence type="ECO:0000256" key="8">
    <source>
        <dbReference type="SAM" id="Phobius"/>
    </source>
</evidence>
<evidence type="ECO:0000259" key="10">
    <source>
        <dbReference type="Pfam" id="PF00909"/>
    </source>
</evidence>
<evidence type="ECO:0000256" key="3">
    <source>
        <dbReference type="ARBA" id="ARBA00022448"/>
    </source>
</evidence>
<keyword evidence="9" id="KW-0732">Signal</keyword>
<evidence type="ECO:0000256" key="2">
    <source>
        <dbReference type="ARBA" id="ARBA00005887"/>
    </source>
</evidence>
<evidence type="ECO:0000256" key="7">
    <source>
        <dbReference type="ARBA" id="ARBA00023177"/>
    </source>
</evidence>
<comment type="subcellular location">
    <subcellularLocation>
        <location evidence="1">Membrane</location>
        <topology evidence="1">Multi-pass membrane protein</topology>
    </subcellularLocation>
</comment>
<protein>
    <submittedName>
        <fullName evidence="11">Ammonium transporter</fullName>
    </submittedName>
</protein>
<keyword evidence="6 8" id="KW-0472">Membrane</keyword>
<dbReference type="SUPFAM" id="SSF111352">
    <property type="entry name" value="Ammonium transporter"/>
    <property type="match status" value="1"/>
</dbReference>
<organism evidence="11 12">
    <name type="scientific">Rhodovastum atsumiense</name>
    <dbReference type="NCBI Taxonomy" id="504468"/>
    <lineage>
        <taxon>Bacteria</taxon>
        <taxon>Pseudomonadati</taxon>
        <taxon>Pseudomonadota</taxon>
        <taxon>Alphaproteobacteria</taxon>
        <taxon>Acetobacterales</taxon>
        <taxon>Acetobacteraceae</taxon>
        <taxon>Rhodovastum</taxon>
    </lineage>
</organism>
<evidence type="ECO:0000313" key="11">
    <source>
        <dbReference type="EMBL" id="KAA5608910.1"/>
    </source>
</evidence>
<dbReference type="Gene3D" id="1.10.3430.10">
    <property type="entry name" value="Ammonium transporter AmtB like domains"/>
    <property type="match status" value="1"/>
</dbReference>
<evidence type="ECO:0000313" key="12">
    <source>
        <dbReference type="Proteomes" id="UP000325255"/>
    </source>
</evidence>